<evidence type="ECO:0000313" key="3">
    <source>
        <dbReference type="EMBL" id="CAF4095458.1"/>
    </source>
</evidence>
<evidence type="ECO:0000313" key="2">
    <source>
        <dbReference type="EMBL" id="CAF4071349.1"/>
    </source>
</evidence>
<accession>A0A819SVR5</accession>
<evidence type="ECO:0000313" key="4">
    <source>
        <dbReference type="Proteomes" id="UP000663836"/>
    </source>
</evidence>
<evidence type="ECO:0000313" key="1">
    <source>
        <dbReference type="EMBL" id="CAF4028667.1"/>
    </source>
</evidence>
<reference evidence="2" key="1">
    <citation type="submission" date="2021-02" db="EMBL/GenBank/DDBJ databases">
        <authorList>
            <person name="Nowell W R."/>
        </authorList>
    </citation>
    <scope>NUCLEOTIDE SEQUENCE</scope>
</reference>
<comment type="caution">
    <text evidence="2">The sequence shown here is derived from an EMBL/GenBank/DDBJ whole genome shotgun (WGS) entry which is preliminary data.</text>
</comment>
<dbReference type="Proteomes" id="UP000663874">
    <property type="component" value="Unassembled WGS sequence"/>
</dbReference>
<feature type="non-terminal residue" evidence="2">
    <location>
        <position position="35"/>
    </location>
</feature>
<gene>
    <name evidence="3" type="ORF">FNK824_LOCUS31123</name>
    <name evidence="2" type="ORF">JBS370_LOCUS30170</name>
    <name evidence="1" type="ORF">OTI717_LOCUS30517</name>
</gene>
<sequence>MTTSETKRDNDEYIYIELDTKCSCLQLNPDVSIQV</sequence>
<dbReference type="EMBL" id="CAJOAX010008231">
    <property type="protein sequence ID" value="CAF4028667.1"/>
    <property type="molecule type" value="Genomic_DNA"/>
</dbReference>
<proteinExistence type="predicted"/>
<protein>
    <submittedName>
        <fullName evidence="2">Uncharacterized protein</fullName>
    </submittedName>
</protein>
<name>A0A819SVR5_9BILA</name>
<dbReference type="AlphaFoldDB" id="A0A819SVR5"/>
<dbReference type="Proteomes" id="UP000663823">
    <property type="component" value="Unassembled WGS sequence"/>
</dbReference>
<dbReference type="Proteomes" id="UP000663836">
    <property type="component" value="Unassembled WGS sequence"/>
</dbReference>
<dbReference type="EMBL" id="CAJOBE010009897">
    <property type="protein sequence ID" value="CAF4095458.1"/>
    <property type="molecule type" value="Genomic_DNA"/>
</dbReference>
<organism evidence="2 4">
    <name type="scientific">Rotaria sordida</name>
    <dbReference type="NCBI Taxonomy" id="392033"/>
    <lineage>
        <taxon>Eukaryota</taxon>
        <taxon>Metazoa</taxon>
        <taxon>Spiralia</taxon>
        <taxon>Gnathifera</taxon>
        <taxon>Rotifera</taxon>
        <taxon>Eurotatoria</taxon>
        <taxon>Bdelloidea</taxon>
        <taxon>Philodinida</taxon>
        <taxon>Philodinidae</taxon>
        <taxon>Rotaria</taxon>
    </lineage>
</organism>
<dbReference type="EMBL" id="CAJOBD010006825">
    <property type="protein sequence ID" value="CAF4071349.1"/>
    <property type="molecule type" value="Genomic_DNA"/>
</dbReference>